<comment type="subunit">
    <text evidence="7">Heterodimer consisting of MSH2-MSH3 (MutS beta). Forms a ternary complex with MutL alpha (MLH1-PMS1).</text>
</comment>
<gene>
    <name evidence="12" type="ORF">GSTUAT00001422001</name>
</gene>
<dbReference type="InterPro" id="IPR045076">
    <property type="entry name" value="MutS"/>
</dbReference>
<evidence type="ECO:0000256" key="6">
    <source>
        <dbReference type="ARBA" id="ARBA00023254"/>
    </source>
</evidence>
<protein>
    <recommendedName>
        <fullName evidence="2 9">DNA mismatch repair protein MSH3</fullName>
    </recommendedName>
    <alternativeName>
        <fullName evidence="2 9">DNA mismatch repair protein MSH3</fullName>
    </alternativeName>
    <alternativeName>
        <fullName evidence="8">MutS protein homolog 3</fullName>
    </alternativeName>
</protein>
<reference evidence="12" key="1">
    <citation type="submission" date="2015-10" db="EMBL/GenBank/DDBJ databases">
        <authorList>
            <person name="Regsiter A."/>
            <person name="william w."/>
        </authorList>
    </citation>
    <scope>NUCLEOTIDE SEQUENCE</scope>
    <source>
        <strain evidence="12">Montdore</strain>
    </source>
</reference>
<dbReference type="Pfam" id="PF05188">
    <property type="entry name" value="MutS_II"/>
    <property type="match status" value="1"/>
</dbReference>
<evidence type="ECO:0000256" key="7">
    <source>
        <dbReference type="ARBA" id="ARBA00025902"/>
    </source>
</evidence>
<dbReference type="InterPro" id="IPR000432">
    <property type="entry name" value="DNA_mismatch_repair_MutS_C"/>
</dbReference>
<dbReference type="Gene3D" id="3.30.420.110">
    <property type="entry name" value="MutS, connector domain"/>
    <property type="match status" value="1"/>
</dbReference>
<name>A0A292Q6H3_9PEZI</name>
<dbReference type="SUPFAM" id="SSF48334">
    <property type="entry name" value="DNA repair protein MutS, domain III"/>
    <property type="match status" value="1"/>
</dbReference>
<dbReference type="PANTHER" id="PTHR11361:SF21">
    <property type="entry name" value="MUTS PROTEIN HOMOLOG 4"/>
    <property type="match status" value="1"/>
</dbReference>
<evidence type="ECO:0000313" key="12">
    <source>
        <dbReference type="EMBL" id="CUS14545.1"/>
    </source>
</evidence>
<dbReference type="SUPFAM" id="SSF53150">
    <property type="entry name" value="DNA repair protein MutS, domain II"/>
    <property type="match status" value="1"/>
</dbReference>
<evidence type="ECO:0000256" key="4">
    <source>
        <dbReference type="ARBA" id="ARBA00022840"/>
    </source>
</evidence>
<feature type="domain" description="DNA mismatch repair proteins mutS family" evidence="11">
    <location>
        <begin position="653"/>
        <end position="669"/>
    </location>
</feature>
<feature type="compositionally biased region" description="Low complexity" evidence="10">
    <location>
        <begin position="1"/>
        <end position="32"/>
    </location>
</feature>
<dbReference type="InterPro" id="IPR007861">
    <property type="entry name" value="DNA_mismatch_repair_MutS_clamp"/>
</dbReference>
<evidence type="ECO:0000313" key="13">
    <source>
        <dbReference type="Proteomes" id="UP001412239"/>
    </source>
</evidence>
<dbReference type="GO" id="GO:0005634">
    <property type="term" value="C:nucleus"/>
    <property type="evidence" value="ECO:0007669"/>
    <property type="project" value="TreeGrafter"/>
</dbReference>
<dbReference type="GO" id="GO:0006298">
    <property type="term" value="P:mismatch repair"/>
    <property type="evidence" value="ECO:0007669"/>
    <property type="project" value="InterPro"/>
</dbReference>
<proteinExistence type="inferred from homology"/>
<dbReference type="Proteomes" id="UP001412239">
    <property type="component" value="Unassembled WGS sequence"/>
</dbReference>
<dbReference type="Gene3D" id="3.40.50.300">
    <property type="entry name" value="P-loop containing nucleotide triphosphate hydrolases"/>
    <property type="match status" value="1"/>
</dbReference>
<evidence type="ECO:0000256" key="5">
    <source>
        <dbReference type="ARBA" id="ARBA00023125"/>
    </source>
</evidence>
<sequence>MPRLSTSSPGTSRPPTSTSRPRTSRPRTATSTAGGGVQQVVCAVTESRGISAIIGLCFVNTTTGECVLSEICDTQTYVRTMQKLTVFDPTEILVSPAAVAPPKSTLLSIIEDYVPGATITEVPRRYFNERSGHDYIQQLAFPDEVASIKVAISGKFYAISAAAAALKHIEVSYIRFALHSLRVKYQGSEGLFCCSMLIDFSTVHSLELIQNLQNPKSTDCLFGLLNNTLSAMGARLLRASILQPLTDLSTLNARLDAVEEFTQHEEMFSQARQALKPILDMDRLLTALITMPVKPSLKHSEQAINNIIILKQSLSSIGPVYDSLSSARSWLLVSIRNLCESDQIEPVRDLINSIINGDVAFSKSPLDLRNQRCYAVKSGVNGLLDVARQVYKEVTEDVHQLAEDMSKEYDLPLELKYEAGRGYYLRLPASEIEDKPLPPVFVNVVKRKKIVEFSALEILKCNARNDRRSHEQWEELDWKRQALCDNSIQQLVEDIRKEIPVLYRVAEGIAVLDMLLSFAQLCTIQDYVRPEFADTLALKAGRHPIREKIHRDRFVPNDVYASQQSRFQIITGFGGADCQRSGLRQSTYLRSIALTAVIAQIGSFVPAQYASFPITRRLFARVSIDDGIEANASTFASEMRETAFILGNVKRGSLVIMDELGRGTSTRDGLALAVAICEALIESRALVWFATHFKDLARILARRAGVVNLNLRVQMEDENIITMLYKVADGAVEDKNYGAHIIPPILSLPLFCLVSGHFVDYAHMGGLTLARLVGLPQTLLDRATAVSEMLAGRLERNRRKAGVIDLSRRRNLVLTLKETLIRARDGNMGEDALRPWLSRLQDEFVNRMAAWDAEDMRASVATTEDAEGSDQVFAGSNQMEDIIEIDSDESDDDGGQANDCY</sequence>
<dbReference type="GO" id="GO:0007131">
    <property type="term" value="P:reciprocal meiotic recombination"/>
    <property type="evidence" value="ECO:0007669"/>
    <property type="project" value="TreeGrafter"/>
</dbReference>
<dbReference type="SUPFAM" id="SSF52540">
    <property type="entry name" value="P-loop containing nucleoside triphosphate hydrolases"/>
    <property type="match status" value="1"/>
</dbReference>
<keyword evidence="3" id="KW-0547">Nucleotide-binding</keyword>
<dbReference type="InterPro" id="IPR036678">
    <property type="entry name" value="MutS_con_dom_sf"/>
</dbReference>
<keyword evidence="5" id="KW-0238">DNA-binding</keyword>
<dbReference type="SMART" id="SM00533">
    <property type="entry name" value="MUTSd"/>
    <property type="match status" value="1"/>
</dbReference>
<dbReference type="Pfam" id="PF05190">
    <property type="entry name" value="MutS_IV"/>
    <property type="match status" value="1"/>
</dbReference>
<evidence type="ECO:0000256" key="3">
    <source>
        <dbReference type="ARBA" id="ARBA00022741"/>
    </source>
</evidence>
<dbReference type="AlphaFoldDB" id="A0A292Q6H3"/>
<comment type="similarity">
    <text evidence="1">Belongs to the DNA mismatch repair MutS family. MSH3 subfamily.</text>
</comment>
<feature type="region of interest" description="Disordered" evidence="10">
    <location>
        <begin position="1"/>
        <end position="36"/>
    </location>
</feature>
<dbReference type="Pfam" id="PF05192">
    <property type="entry name" value="MutS_III"/>
    <property type="match status" value="1"/>
</dbReference>
<dbReference type="InterPro" id="IPR027417">
    <property type="entry name" value="P-loop_NTPase"/>
</dbReference>
<dbReference type="GO" id="GO:0030983">
    <property type="term" value="F:mismatched DNA binding"/>
    <property type="evidence" value="ECO:0007669"/>
    <property type="project" value="InterPro"/>
</dbReference>
<dbReference type="EMBL" id="LN890958">
    <property type="protein sequence ID" value="CUS14545.1"/>
    <property type="molecule type" value="Genomic_DNA"/>
</dbReference>
<dbReference type="PANTHER" id="PTHR11361">
    <property type="entry name" value="DNA MISMATCH REPAIR PROTEIN MUTS FAMILY MEMBER"/>
    <property type="match status" value="1"/>
</dbReference>
<evidence type="ECO:0000256" key="9">
    <source>
        <dbReference type="ARBA" id="ARBA00073774"/>
    </source>
</evidence>
<dbReference type="InterPro" id="IPR007860">
    <property type="entry name" value="DNA_mmatch_repair_MutS_con_dom"/>
</dbReference>
<organism evidence="12 13">
    <name type="scientific">Tuber aestivum</name>
    <name type="common">summer truffle</name>
    <dbReference type="NCBI Taxonomy" id="59557"/>
    <lineage>
        <taxon>Eukaryota</taxon>
        <taxon>Fungi</taxon>
        <taxon>Dikarya</taxon>
        <taxon>Ascomycota</taxon>
        <taxon>Pezizomycotina</taxon>
        <taxon>Pezizomycetes</taxon>
        <taxon>Pezizales</taxon>
        <taxon>Tuberaceae</taxon>
        <taxon>Tuber</taxon>
    </lineage>
</organism>
<keyword evidence="4" id="KW-0067">ATP-binding</keyword>
<dbReference type="GO" id="GO:0140664">
    <property type="term" value="F:ATP-dependent DNA damage sensor activity"/>
    <property type="evidence" value="ECO:0007669"/>
    <property type="project" value="InterPro"/>
</dbReference>
<evidence type="ECO:0000256" key="2">
    <source>
        <dbReference type="ARBA" id="ARBA00022151"/>
    </source>
</evidence>
<accession>A0A292Q6H3</accession>
<keyword evidence="13" id="KW-1185">Reference proteome</keyword>
<evidence type="ECO:0000256" key="8">
    <source>
        <dbReference type="ARBA" id="ARBA00029792"/>
    </source>
</evidence>
<evidence type="ECO:0000259" key="11">
    <source>
        <dbReference type="PROSITE" id="PS00486"/>
    </source>
</evidence>
<dbReference type="InterPro" id="IPR007696">
    <property type="entry name" value="DNA_mismatch_repair_MutS_core"/>
</dbReference>
<dbReference type="FunFam" id="1.10.1420.10:FF:000013">
    <property type="entry name" value="mutS protein homolog 4"/>
    <property type="match status" value="1"/>
</dbReference>
<dbReference type="PROSITE" id="PS00486">
    <property type="entry name" value="DNA_MISMATCH_REPAIR_2"/>
    <property type="match status" value="1"/>
</dbReference>
<dbReference type="FunFam" id="3.40.50.300:FF:000870">
    <property type="entry name" value="MutS protein homolog 4"/>
    <property type="match status" value="1"/>
</dbReference>
<dbReference type="Pfam" id="PF00488">
    <property type="entry name" value="MutS_V"/>
    <property type="match status" value="1"/>
</dbReference>
<evidence type="ECO:0000256" key="1">
    <source>
        <dbReference type="ARBA" id="ARBA00007094"/>
    </source>
</evidence>
<evidence type="ECO:0000256" key="10">
    <source>
        <dbReference type="SAM" id="MobiDB-lite"/>
    </source>
</evidence>
<dbReference type="SMART" id="SM00534">
    <property type="entry name" value="MUTSac"/>
    <property type="match status" value="1"/>
</dbReference>
<dbReference type="Gene3D" id="1.10.1420.10">
    <property type="match status" value="2"/>
</dbReference>
<dbReference type="PIRSF" id="PIRSF037677">
    <property type="entry name" value="DNA_mis_repair_Msh6"/>
    <property type="match status" value="1"/>
</dbReference>
<keyword evidence="6" id="KW-0469">Meiosis</keyword>
<dbReference type="InterPro" id="IPR017261">
    <property type="entry name" value="DNA_mismatch_repair_MutS/MSH"/>
</dbReference>
<dbReference type="GO" id="GO:0005524">
    <property type="term" value="F:ATP binding"/>
    <property type="evidence" value="ECO:0007669"/>
    <property type="project" value="UniProtKB-KW"/>
</dbReference>
<dbReference type="InterPro" id="IPR036187">
    <property type="entry name" value="DNA_mismatch_repair_MutS_sf"/>
</dbReference>